<dbReference type="FunFam" id="1.10.860.10:FF:000001">
    <property type="entry name" value="Replicative DNA helicase"/>
    <property type="match status" value="1"/>
</dbReference>
<dbReference type="PROSITE" id="PS51199">
    <property type="entry name" value="SF4_HELICASE"/>
    <property type="match status" value="1"/>
</dbReference>
<evidence type="ECO:0000256" key="9">
    <source>
        <dbReference type="ARBA" id="ARBA00023235"/>
    </source>
</evidence>
<dbReference type="GO" id="GO:0006269">
    <property type="term" value="P:DNA replication, synthesis of primer"/>
    <property type="evidence" value="ECO:0007669"/>
    <property type="project" value="UniProtKB-UniRule"/>
</dbReference>
<dbReference type="InterPro" id="IPR007694">
    <property type="entry name" value="DNA_helicase_DnaB-like_C"/>
</dbReference>
<evidence type="ECO:0000256" key="7">
    <source>
        <dbReference type="ARBA" id="ARBA00022840"/>
    </source>
</evidence>
<evidence type="ECO:0000256" key="13">
    <source>
        <dbReference type="RuleBase" id="RU362085"/>
    </source>
</evidence>
<dbReference type="AlphaFoldDB" id="A0A936ZRP9"/>
<evidence type="ECO:0000256" key="2">
    <source>
        <dbReference type="ARBA" id="ARBA00022515"/>
    </source>
</evidence>
<dbReference type="GO" id="GO:0003677">
    <property type="term" value="F:DNA binding"/>
    <property type="evidence" value="ECO:0007669"/>
    <property type="project" value="UniProtKB-UniRule"/>
</dbReference>
<evidence type="ECO:0000256" key="5">
    <source>
        <dbReference type="ARBA" id="ARBA00022801"/>
    </source>
</evidence>
<evidence type="ECO:0000256" key="3">
    <source>
        <dbReference type="ARBA" id="ARBA00022705"/>
    </source>
</evidence>
<dbReference type="CDD" id="cd00984">
    <property type="entry name" value="DnaB_C"/>
    <property type="match status" value="1"/>
</dbReference>
<dbReference type="GO" id="GO:0005829">
    <property type="term" value="C:cytosol"/>
    <property type="evidence" value="ECO:0007669"/>
    <property type="project" value="TreeGrafter"/>
</dbReference>
<evidence type="ECO:0000256" key="1">
    <source>
        <dbReference type="ARBA" id="ARBA00008428"/>
    </source>
</evidence>
<dbReference type="InterPro" id="IPR036185">
    <property type="entry name" value="DNA_heli_DnaB-like_N_sf"/>
</dbReference>
<dbReference type="SUPFAM" id="SSF52540">
    <property type="entry name" value="P-loop containing nucleoside triphosphate hydrolases"/>
    <property type="match status" value="1"/>
</dbReference>
<dbReference type="GO" id="GO:0042802">
    <property type="term" value="F:identical protein binding"/>
    <property type="evidence" value="ECO:0007669"/>
    <property type="project" value="UniProtKB-ARBA"/>
</dbReference>
<evidence type="ECO:0000256" key="12">
    <source>
        <dbReference type="NCBIfam" id="TIGR00665"/>
    </source>
</evidence>
<keyword evidence="8 13" id="KW-0238">DNA-binding</keyword>
<keyword evidence="7 13" id="KW-0067">ATP-binding</keyword>
<evidence type="ECO:0000256" key="10">
    <source>
        <dbReference type="ARBA" id="ARBA00044932"/>
    </source>
</evidence>
<dbReference type="InterPro" id="IPR016136">
    <property type="entry name" value="DNA_helicase_N/primase_C"/>
</dbReference>
<keyword evidence="3 13" id="KW-0235">DNA replication</keyword>
<dbReference type="RefSeq" id="WP_201682460.1">
    <property type="nucleotide sequence ID" value="NZ_JAEQNA010000001.1"/>
</dbReference>
<evidence type="ECO:0000256" key="11">
    <source>
        <dbReference type="ARBA" id="ARBA00048954"/>
    </source>
</evidence>
<keyword evidence="2 13" id="KW-0639">Primosome</keyword>
<dbReference type="EC" id="5.6.2.3" evidence="12 13"/>
<dbReference type="Proteomes" id="UP000613011">
    <property type="component" value="Unassembled WGS sequence"/>
</dbReference>
<dbReference type="Pfam" id="PF00772">
    <property type="entry name" value="DnaB"/>
    <property type="match status" value="1"/>
</dbReference>
<keyword evidence="4 13" id="KW-0547">Nucleotide-binding</keyword>
<dbReference type="SMART" id="SM00382">
    <property type="entry name" value="AAA"/>
    <property type="match status" value="1"/>
</dbReference>
<feature type="domain" description="SF4 helicase" evidence="14">
    <location>
        <begin position="196"/>
        <end position="465"/>
    </location>
</feature>
<comment type="similarity">
    <text evidence="1 13">Belongs to the helicase family. DnaB subfamily.</text>
</comment>
<dbReference type="Gene3D" id="3.40.50.300">
    <property type="entry name" value="P-loop containing nucleotide triphosphate hydrolases"/>
    <property type="match status" value="1"/>
</dbReference>
<dbReference type="NCBIfam" id="TIGR00665">
    <property type="entry name" value="DnaB"/>
    <property type="match status" value="1"/>
</dbReference>
<dbReference type="Pfam" id="PF03796">
    <property type="entry name" value="DnaB_C"/>
    <property type="match status" value="1"/>
</dbReference>
<sequence length="468" mass="51051">MAAVLTPVEDDFPRDREVAQLRVPPHSIEAESSVLGGLLLDNGAWDRIGDLLTDGDFYRYEHRLIFKAVADLVNGSKPADVITVYEHLQSLGKADEIGGLAYLNSLAQYVPSAANIRRYAEIVRERGILRKLVSASDEIATAAFNPQGKAVDKILDEAEQKIFHIGEEGSRSKQGFHDMGSLVVDLLDRVQEMADNPADITGVPTGFYDLDRMTSGLQAGDMIVLAARPSMGKTSLAINIAEHVALNEELPVAVFSMEMGAAQLAVRIVGSIGRIDQGHLRTGKLSDEEWPRLTEAIEKLRNVSLHIDETPGLTVSELRANARRLARQCGGKLGLIVIDYLQLMSVSSGMGDENRATAVGEISRGLKMLAKELGCPVIALSQLSRGVESRTDKRPMMSDLRESGAIEQDADVIMFIYRDDYYNKDSKEPGVAEVIISKQRNGPTGTVKLAFIKPLTKFESLASGSDDF</sequence>
<dbReference type="InterPro" id="IPR007692">
    <property type="entry name" value="DNA_helicase_DnaB"/>
</dbReference>
<dbReference type="EMBL" id="JAEQNA010000001">
    <property type="protein sequence ID" value="MBL0419429.1"/>
    <property type="molecule type" value="Genomic_DNA"/>
</dbReference>
<name>A0A936ZRP9_9BURK</name>
<dbReference type="SUPFAM" id="SSF48024">
    <property type="entry name" value="N-terminal domain of DnaB helicase"/>
    <property type="match status" value="1"/>
</dbReference>
<comment type="catalytic activity">
    <reaction evidence="11 13">
        <text>ATP + H2O = ADP + phosphate + H(+)</text>
        <dbReference type="Rhea" id="RHEA:13065"/>
        <dbReference type="ChEBI" id="CHEBI:15377"/>
        <dbReference type="ChEBI" id="CHEBI:15378"/>
        <dbReference type="ChEBI" id="CHEBI:30616"/>
        <dbReference type="ChEBI" id="CHEBI:43474"/>
        <dbReference type="ChEBI" id="CHEBI:456216"/>
        <dbReference type="EC" id="5.6.2.3"/>
    </reaction>
</comment>
<evidence type="ECO:0000313" key="15">
    <source>
        <dbReference type="EMBL" id="MBL0419429.1"/>
    </source>
</evidence>
<evidence type="ECO:0000256" key="8">
    <source>
        <dbReference type="ARBA" id="ARBA00023125"/>
    </source>
</evidence>
<comment type="function">
    <text evidence="10 13">The main replicative DNA helicase, it participates in initiation and elongation during chromosome replication. Travels ahead of the DNA replisome, separating dsDNA into templates for DNA synthesis. A processive ATP-dependent 5'-3' DNA helicase it has DNA-dependent ATPase activity.</text>
</comment>
<keyword evidence="5 13" id="KW-0378">Hydrolase</keyword>
<dbReference type="PANTHER" id="PTHR30153:SF2">
    <property type="entry name" value="REPLICATIVE DNA HELICASE"/>
    <property type="match status" value="1"/>
</dbReference>
<evidence type="ECO:0000313" key="16">
    <source>
        <dbReference type="Proteomes" id="UP000613011"/>
    </source>
</evidence>
<protein>
    <recommendedName>
        <fullName evidence="12 13">Replicative DNA helicase</fullName>
        <ecNumber evidence="12 13">5.6.2.3</ecNumber>
    </recommendedName>
</protein>
<reference evidence="15" key="1">
    <citation type="submission" date="2021-01" db="EMBL/GenBank/DDBJ databases">
        <title>Ramlibacter sp. strain AW1 16S ribosomal RNA gene Genome sequencing and assembly.</title>
        <authorList>
            <person name="Kang M."/>
        </authorList>
    </citation>
    <scope>NUCLEOTIDE SEQUENCE</scope>
    <source>
        <strain evidence="15">AW1</strain>
    </source>
</reference>
<accession>A0A936ZRP9</accession>
<dbReference type="NCBIfam" id="NF004384">
    <property type="entry name" value="PRK05748.1"/>
    <property type="match status" value="1"/>
</dbReference>
<dbReference type="GO" id="GO:0005524">
    <property type="term" value="F:ATP binding"/>
    <property type="evidence" value="ECO:0007669"/>
    <property type="project" value="UniProtKB-UniRule"/>
</dbReference>
<evidence type="ECO:0000256" key="6">
    <source>
        <dbReference type="ARBA" id="ARBA00022806"/>
    </source>
</evidence>
<evidence type="ECO:0000259" key="14">
    <source>
        <dbReference type="PROSITE" id="PS51199"/>
    </source>
</evidence>
<evidence type="ECO:0000256" key="4">
    <source>
        <dbReference type="ARBA" id="ARBA00022741"/>
    </source>
</evidence>
<dbReference type="PANTHER" id="PTHR30153">
    <property type="entry name" value="REPLICATIVE DNA HELICASE DNAB"/>
    <property type="match status" value="1"/>
</dbReference>
<keyword evidence="16" id="KW-1185">Reference proteome</keyword>
<dbReference type="InterPro" id="IPR027417">
    <property type="entry name" value="P-loop_NTPase"/>
</dbReference>
<dbReference type="InterPro" id="IPR003593">
    <property type="entry name" value="AAA+_ATPase"/>
</dbReference>
<organism evidence="15 16">
    <name type="scientific">Ramlibacter aurantiacus</name>
    <dbReference type="NCBI Taxonomy" id="2801330"/>
    <lineage>
        <taxon>Bacteria</taxon>
        <taxon>Pseudomonadati</taxon>
        <taxon>Pseudomonadota</taxon>
        <taxon>Betaproteobacteria</taxon>
        <taxon>Burkholderiales</taxon>
        <taxon>Comamonadaceae</taxon>
        <taxon>Ramlibacter</taxon>
    </lineage>
</organism>
<gene>
    <name evidence="15" type="primary">dnaB</name>
    <name evidence="15" type="ORF">JI739_03615</name>
</gene>
<keyword evidence="6 13" id="KW-0347">Helicase</keyword>
<dbReference type="FunFam" id="3.40.50.300:FF:000076">
    <property type="entry name" value="Replicative DNA helicase"/>
    <property type="match status" value="1"/>
</dbReference>
<dbReference type="GO" id="GO:1990077">
    <property type="term" value="C:primosome complex"/>
    <property type="evidence" value="ECO:0007669"/>
    <property type="project" value="UniProtKB-UniRule"/>
</dbReference>
<dbReference type="Gene3D" id="1.10.860.10">
    <property type="entry name" value="DNAb Helicase, Chain A"/>
    <property type="match status" value="1"/>
</dbReference>
<dbReference type="GO" id="GO:0043139">
    <property type="term" value="F:5'-3' DNA helicase activity"/>
    <property type="evidence" value="ECO:0007669"/>
    <property type="project" value="UniProtKB-EC"/>
</dbReference>
<proteinExistence type="inferred from homology"/>
<dbReference type="GO" id="GO:0016787">
    <property type="term" value="F:hydrolase activity"/>
    <property type="evidence" value="ECO:0007669"/>
    <property type="project" value="UniProtKB-KW"/>
</dbReference>
<keyword evidence="9" id="KW-0413">Isomerase</keyword>
<dbReference type="InterPro" id="IPR007693">
    <property type="entry name" value="DNA_helicase_DnaB-like_N"/>
</dbReference>
<comment type="caution">
    <text evidence="15">The sequence shown here is derived from an EMBL/GenBank/DDBJ whole genome shotgun (WGS) entry which is preliminary data.</text>
</comment>